<sequence>MLHEEGDAAAQELQENIAAGEPFACHAQKCHNCKKGEHEKVEALQFAGDARDIGHSKKQAVESLIGKRKLRVQITNLKRGLFQSLRRQELGSSLHLLDHCLKENLKHLANLFRTICKVFSLYEIRPLENYLVDHLSFISEAMKRDKTLRKSEFLASFLEKKPR</sequence>
<protein>
    <submittedName>
        <fullName evidence="1">Uncharacterized protein</fullName>
    </submittedName>
</protein>
<name>A0A103YFB1_CYNCS</name>
<evidence type="ECO:0000313" key="2">
    <source>
        <dbReference type="Proteomes" id="UP000243975"/>
    </source>
</evidence>
<comment type="caution">
    <text evidence="1">The sequence shown here is derived from an EMBL/GenBank/DDBJ whole genome shotgun (WGS) entry which is preliminary data.</text>
</comment>
<reference evidence="1 2" key="1">
    <citation type="journal article" date="2016" name="Sci. Rep.">
        <title>The genome sequence of the outbreeding globe artichoke constructed de novo incorporating a phase-aware low-pass sequencing strategy of F1 progeny.</title>
        <authorList>
            <person name="Scaglione D."/>
            <person name="Reyes-Chin-Wo S."/>
            <person name="Acquadro A."/>
            <person name="Froenicke L."/>
            <person name="Portis E."/>
            <person name="Beitel C."/>
            <person name="Tirone M."/>
            <person name="Mauro R."/>
            <person name="Lo Monaco A."/>
            <person name="Mauromicale G."/>
            <person name="Faccioli P."/>
            <person name="Cattivelli L."/>
            <person name="Rieseberg L."/>
            <person name="Michelmore R."/>
            <person name="Lanteri S."/>
        </authorList>
    </citation>
    <scope>NUCLEOTIDE SEQUENCE [LARGE SCALE GENOMIC DNA]</scope>
    <source>
        <strain evidence="1">2C</strain>
    </source>
</reference>
<dbReference type="STRING" id="59895.A0A103YFB1"/>
<dbReference type="PANTHER" id="PTHR46235:SF19">
    <property type="entry name" value="HISTONE-LYSINE N-METHYLTRANSFERASE CHROMATIN REGULATOR PHD FAMILY"/>
    <property type="match status" value="1"/>
</dbReference>
<keyword evidence="2" id="KW-1185">Reference proteome</keyword>
<dbReference type="Gramene" id="KVI08046">
    <property type="protein sequence ID" value="KVI08046"/>
    <property type="gene ID" value="Ccrd_013578"/>
</dbReference>
<accession>A0A103YFB1</accession>
<dbReference type="EMBL" id="LEKV01001376">
    <property type="protein sequence ID" value="KVI08046.1"/>
    <property type="molecule type" value="Genomic_DNA"/>
</dbReference>
<dbReference type="PANTHER" id="PTHR46235">
    <property type="entry name" value="PHD FINGER-CONTAINING PROTEIN DDB_G0268158"/>
    <property type="match status" value="1"/>
</dbReference>
<evidence type="ECO:0000313" key="1">
    <source>
        <dbReference type="EMBL" id="KVI08046.1"/>
    </source>
</evidence>
<gene>
    <name evidence="1" type="ORF">Ccrd_013578</name>
</gene>
<proteinExistence type="predicted"/>
<dbReference type="AlphaFoldDB" id="A0A103YFB1"/>
<organism evidence="1 2">
    <name type="scientific">Cynara cardunculus var. scolymus</name>
    <name type="common">Globe artichoke</name>
    <name type="synonym">Cynara scolymus</name>
    <dbReference type="NCBI Taxonomy" id="59895"/>
    <lineage>
        <taxon>Eukaryota</taxon>
        <taxon>Viridiplantae</taxon>
        <taxon>Streptophyta</taxon>
        <taxon>Embryophyta</taxon>
        <taxon>Tracheophyta</taxon>
        <taxon>Spermatophyta</taxon>
        <taxon>Magnoliopsida</taxon>
        <taxon>eudicotyledons</taxon>
        <taxon>Gunneridae</taxon>
        <taxon>Pentapetalae</taxon>
        <taxon>asterids</taxon>
        <taxon>campanulids</taxon>
        <taxon>Asterales</taxon>
        <taxon>Asteraceae</taxon>
        <taxon>Carduoideae</taxon>
        <taxon>Cardueae</taxon>
        <taxon>Carduinae</taxon>
        <taxon>Cynara</taxon>
    </lineage>
</organism>
<dbReference type="Proteomes" id="UP000243975">
    <property type="component" value="Unassembled WGS sequence"/>
</dbReference>